<proteinExistence type="predicted"/>
<dbReference type="EMBL" id="CP115543">
    <property type="protein sequence ID" value="WNH49060.1"/>
    <property type="molecule type" value="Genomic_DNA"/>
</dbReference>
<gene>
    <name evidence="1" type="ORF">PDM28_01620</name>
</gene>
<accession>A0ABY9YDV6</accession>
<evidence type="ECO:0000313" key="1">
    <source>
        <dbReference type="EMBL" id="WNH49060.1"/>
    </source>
</evidence>
<sequence>MNAPTRSFRIAAIGLDVLHQTRLKLASSMLLAERMEVVLQPWSGDSCDLLVVGLDHADSSRALSEAHAVNVPVLSIARRFADPAPGRLPHGATVRAINEQLSSLLLAAPSVSRPVQGVPLLLQLASAAGTPALHLLQRGGITVLVDTATRSIGLAPSTTLSDVVAQLDDIAWSGEAIDASTFQHQYAYRLPQRHSFEALYFCIARHRPELLPPVAEHTALKLRHWPDLTAEDVPGTWLLAIACLHARPWQASALAAACQIPRDTVQSLFCAAVASGLALNQEPAVTPPSRRRDAGDSRFFSWVARRFGLNLFQGNSA</sequence>
<organism evidence="1 2">
    <name type="scientific">Stenotrophomonas aracearum</name>
    <dbReference type="NCBI Taxonomy" id="3003272"/>
    <lineage>
        <taxon>Bacteria</taxon>
        <taxon>Pseudomonadati</taxon>
        <taxon>Pseudomonadota</taxon>
        <taxon>Gammaproteobacteria</taxon>
        <taxon>Lysobacterales</taxon>
        <taxon>Lysobacteraceae</taxon>
        <taxon>Stenotrophomonas</taxon>
    </lineage>
</organism>
<protein>
    <submittedName>
        <fullName evidence="1">Uncharacterized protein</fullName>
    </submittedName>
</protein>
<keyword evidence="2" id="KW-1185">Reference proteome</keyword>
<reference evidence="1 2" key="1">
    <citation type="submission" date="2022-12" db="EMBL/GenBank/DDBJ databases">
        <title>Two new species, Stenotrophomonas aracearum and Stenotrophomonas oahuensis, isolated from Anthurium (Araceae family) in Hawaii.</title>
        <authorList>
            <person name="Chunag S.C."/>
            <person name="Dobhal S."/>
            <person name="Alvarez A."/>
            <person name="Arif M."/>
        </authorList>
    </citation>
    <scope>NUCLEOTIDE SEQUENCE [LARGE SCALE GENOMIC DNA]</scope>
    <source>
        <strain evidence="1 2">A5588</strain>
    </source>
</reference>
<dbReference type="Proteomes" id="UP001305421">
    <property type="component" value="Chromosome"/>
</dbReference>
<dbReference type="RefSeq" id="WP_311183549.1">
    <property type="nucleotide sequence ID" value="NZ_CP115543.1"/>
</dbReference>
<name>A0ABY9YDV6_9GAMM</name>
<evidence type="ECO:0000313" key="2">
    <source>
        <dbReference type="Proteomes" id="UP001305421"/>
    </source>
</evidence>